<sequence>MNSTVHEQVENQSILHQYWLENKYNQINLVAERNKLESCVRVKYFGLCLLFFFIGDTSYSLHLGHIRVFLLFPSGDGFVPERTNSTSLGSRFPERGTVAGLVPFSSCAQHFQTVKEICVKIRQRQICVFLRCGCLHHTSQGSDCKSW</sequence>
<reference evidence="1 2" key="1">
    <citation type="journal article" date="2020" name="Nature">
        <title>Six reference-quality genomes reveal evolution of bat adaptations.</title>
        <authorList>
            <person name="Jebb D."/>
            <person name="Huang Z."/>
            <person name="Pippel M."/>
            <person name="Hughes G.M."/>
            <person name="Lavrichenko K."/>
            <person name="Devanna P."/>
            <person name="Winkler S."/>
            <person name="Jermiin L.S."/>
            <person name="Skirmuntt E.C."/>
            <person name="Katzourakis A."/>
            <person name="Burkitt-Gray L."/>
            <person name="Ray D.A."/>
            <person name="Sullivan K.A.M."/>
            <person name="Roscito J.G."/>
            <person name="Kirilenko B.M."/>
            <person name="Davalos L.M."/>
            <person name="Corthals A.P."/>
            <person name="Power M.L."/>
            <person name="Jones G."/>
            <person name="Ransome R.D."/>
            <person name="Dechmann D.K.N."/>
            <person name="Locatelli A.G."/>
            <person name="Puechmaille S.J."/>
            <person name="Fedrigo O."/>
            <person name="Jarvis E.D."/>
            <person name="Hiller M."/>
            <person name="Vernes S.C."/>
            <person name="Myers E.W."/>
            <person name="Teeling E.C."/>
        </authorList>
    </citation>
    <scope>NUCLEOTIDE SEQUENCE [LARGE SCALE GENOMIC DNA]</scope>
    <source>
        <strain evidence="1">MPipKuh1</strain>
        <tissue evidence="1">Flight muscle</tissue>
    </source>
</reference>
<gene>
    <name evidence="1" type="ORF">mPipKuh1_009189</name>
</gene>
<evidence type="ECO:0000313" key="2">
    <source>
        <dbReference type="Proteomes" id="UP000558488"/>
    </source>
</evidence>
<name>A0A7J7U896_PIPKU</name>
<accession>A0A7J7U896</accession>
<evidence type="ECO:0000313" key="1">
    <source>
        <dbReference type="EMBL" id="KAF6309089.1"/>
    </source>
</evidence>
<dbReference type="AlphaFoldDB" id="A0A7J7U896"/>
<organism evidence="1 2">
    <name type="scientific">Pipistrellus kuhlii</name>
    <name type="common">Kuhl's pipistrelle</name>
    <dbReference type="NCBI Taxonomy" id="59472"/>
    <lineage>
        <taxon>Eukaryota</taxon>
        <taxon>Metazoa</taxon>
        <taxon>Chordata</taxon>
        <taxon>Craniata</taxon>
        <taxon>Vertebrata</taxon>
        <taxon>Euteleostomi</taxon>
        <taxon>Mammalia</taxon>
        <taxon>Eutheria</taxon>
        <taxon>Laurasiatheria</taxon>
        <taxon>Chiroptera</taxon>
        <taxon>Yangochiroptera</taxon>
        <taxon>Vespertilionidae</taxon>
        <taxon>Pipistrellus</taxon>
    </lineage>
</organism>
<protein>
    <submittedName>
        <fullName evidence="1">Uncharacterized protein</fullName>
    </submittedName>
</protein>
<keyword evidence="2" id="KW-1185">Reference proteome</keyword>
<dbReference type="Proteomes" id="UP000558488">
    <property type="component" value="Unassembled WGS sequence"/>
</dbReference>
<proteinExistence type="predicted"/>
<dbReference type="EMBL" id="JACAGB010000022">
    <property type="protein sequence ID" value="KAF6309089.1"/>
    <property type="molecule type" value="Genomic_DNA"/>
</dbReference>
<comment type="caution">
    <text evidence="1">The sequence shown here is derived from an EMBL/GenBank/DDBJ whole genome shotgun (WGS) entry which is preliminary data.</text>
</comment>